<protein>
    <submittedName>
        <fullName evidence="1">Uncharacterized protein</fullName>
    </submittedName>
</protein>
<name>A0AAV7KFC1_9METZ</name>
<organism evidence="1 2">
    <name type="scientific">Oopsacas minuta</name>
    <dbReference type="NCBI Taxonomy" id="111878"/>
    <lineage>
        <taxon>Eukaryota</taxon>
        <taxon>Metazoa</taxon>
        <taxon>Porifera</taxon>
        <taxon>Hexactinellida</taxon>
        <taxon>Hexasterophora</taxon>
        <taxon>Lyssacinosida</taxon>
        <taxon>Leucopsacidae</taxon>
        <taxon>Oopsacas</taxon>
    </lineage>
</organism>
<accession>A0AAV7KFC1</accession>
<gene>
    <name evidence="1" type="ORF">LOD99_14388</name>
</gene>
<dbReference type="Proteomes" id="UP001165289">
    <property type="component" value="Unassembled WGS sequence"/>
</dbReference>
<evidence type="ECO:0000313" key="2">
    <source>
        <dbReference type="Proteomes" id="UP001165289"/>
    </source>
</evidence>
<keyword evidence="2" id="KW-1185">Reference proteome</keyword>
<dbReference type="EMBL" id="JAKMXF010000044">
    <property type="protein sequence ID" value="KAI6660047.1"/>
    <property type="molecule type" value="Genomic_DNA"/>
</dbReference>
<evidence type="ECO:0000313" key="1">
    <source>
        <dbReference type="EMBL" id="KAI6660047.1"/>
    </source>
</evidence>
<dbReference type="AlphaFoldDB" id="A0AAV7KFC1"/>
<comment type="caution">
    <text evidence="1">The sequence shown here is derived from an EMBL/GenBank/DDBJ whole genome shotgun (WGS) entry which is preliminary data.</text>
</comment>
<sequence>MDDLIDTDTDLMRSEGFILGPDQQVRVDIVRSMLDGKMAGILSGAGGASCQLCTATHKELSDQDSNSFFSLPSNQRCNITHEPTSTINILPASPLHSYTGIFRWFNLLIYHLNCGKRTWSPTSLAIKNSMIFVRNLIEEKTGMKIDQPNASGGTSSTGSVARRAFSCDSKYIECVLSVVETEHKETLSKLHTHLPAILRIINSDRIINTEVFGDLCADTYLLIVDSLPWVSITPTLPGY</sequence>
<proteinExistence type="predicted"/>
<reference evidence="1 2" key="1">
    <citation type="journal article" date="2023" name="BMC Biol.">
        <title>The compact genome of the sponge Oopsacas minuta (Hexactinellida) is lacking key metazoan core genes.</title>
        <authorList>
            <person name="Santini S."/>
            <person name="Schenkelaars Q."/>
            <person name="Jourda C."/>
            <person name="Duchesne M."/>
            <person name="Belahbib H."/>
            <person name="Rocher C."/>
            <person name="Selva M."/>
            <person name="Riesgo A."/>
            <person name="Vervoort M."/>
            <person name="Leys S.P."/>
            <person name="Kodjabachian L."/>
            <person name="Le Bivic A."/>
            <person name="Borchiellini C."/>
            <person name="Claverie J.M."/>
            <person name="Renard E."/>
        </authorList>
    </citation>
    <scope>NUCLEOTIDE SEQUENCE [LARGE SCALE GENOMIC DNA]</scope>
    <source>
        <strain evidence="1">SPO-2</strain>
    </source>
</reference>